<accession>A0A3S3QF56</accession>
<protein>
    <submittedName>
        <fullName evidence="2">Uncharacterized protein</fullName>
    </submittedName>
</protein>
<keyword evidence="1" id="KW-0472">Membrane</keyword>
<dbReference type="EMBL" id="MTKO01000071">
    <property type="protein sequence ID" value="RWX45870.1"/>
    <property type="molecule type" value="Genomic_DNA"/>
</dbReference>
<keyword evidence="1" id="KW-0812">Transmembrane</keyword>
<feature type="transmembrane region" description="Helical" evidence="1">
    <location>
        <begin position="70"/>
        <end position="89"/>
    </location>
</feature>
<sequence>MFYGHYTGDAAHQAAIMPFFDSSHGHFPYFLSIVVVGIALPLAIVLKFLEVTGKHTEEVTKFGLFLMNSSAILVLIGGAIVRFALVYAGQLSGYGYTMM</sequence>
<keyword evidence="1" id="KW-1133">Transmembrane helix</keyword>
<proteinExistence type="predicted"/>
<reference evidence="2 3" key="1">
    <citation type="submission" date="2017-01" db="EMBL/GenBank/DDBJ databases">
        <title>The cable genome- insights into the physiology and evolution of filamentous bacteria capable of sulfide oxidation via long distance electron transfer.</title>
        <authorList>
            <person name="Schreiber L."/>
            <person name="Bjerg J.T."/>
            <person name="Boggild A."/>
            <person name="Van De Vossenberg J."/>
            <person name="Meysman F."/>
            <person name="Nielsen L.P."/>
            <person name="Schramm A."/>
            <person name="Kjeldsen K.U."/>
        </authorList>
    </citation>
    <scope>NUCLEOTIDE SEQUENCE [LARGE SCALE GENOMIC DNA]</scope>
    <source>
        <strain evidence="2">MCF</strain>
    </source>
</reference>
<organism evidence="2 3">
    <name type="scientific">Candidatus Electrothrix aarhusensis</name>
    <dbReference type="NCBI Taxonomy" id="1859131"/>
    <lineage>
        <taxon>Bacteria</taxon>
        <taxon>Pseudomonadati</taxon>
        <taxon>Thermodesulfobacteriota</taxon>
        <taxon>Desulfobulbia</taxon>
        <taxon>Desulfobulbales</taxon>
        <taxon>Desulfobulbaceae</taxon>
        <taxon>Candidatus Electrothrix</taxon>
    </lineage>
</organism>
<evidence type="ECO:0000313" key="3">
    <source>
        <dbReference type="Proteomes" id="UP000287853"/>
    </source>
</evidence>
<keyword evidence="3" id="KW-1185">Reference proteome</keyword>
<gene>
    <name evidence="2" type="ORF">H206_00731</name>
</gene>
<dbReference type="Proteomes" id="UP000287853">
    <property type="component" value="Unassembled WGS sequence"/>
</dbReference>
<comment type="caution">
    <text evidence="2">The sequence shown here is derived from an EMBL/GenBank/DDBJ whole genome shotgun (WGS) entry which is preliminary data.</text>
</comment>
<dbReference type="AlphaFoldDB" id="A0A3S3QF56"/>
<feature type="transmembrane region" description="Helical" evidence="1">
    <location>
        <begin position="27"/>
        <end position="49"/>
    </location>
</feature>
<name>A0A3S3QF56_9BACT</name>
<evidence type="ECO:0000313" key="2">
    <source>
        <dbReference type="EMBL" id="RWX45870.1"/>
    </source>
</evidence>
<evidence type="ECO:0000256" key="1">
    <source>
        <dbReference type="SAM" id="Phobius"/>
    </source>
</evidence>